<dbReference type="Gene3D" id="1.10.8.280">
    <property type="entry name" value="ABC transporter ATPase domain-like"/>
    <property type="match status" value="1"/>
</dbReference>
<evidence type="ECO:0000256" key="12">
    <source>
        <dbReference type="ARBA" id="ARBA00023125"/>
    </source>
</evidence>
<evidence type="ECO:0000256" key="5">
    <source>
        <dbReference type="ARBA" id="ARBA00022741"/>
    </source>
</evidence>
<dbReference type="AlphaFoldDB" id="K2F6P6"/>
<evidence type="ECO:0000256" key="11">
    <source>
        <dbReference type="ARBA" id="ARBA00022881"/>
    </source>
</evidence>
<evidence type="ECO:0000256" key="1">
    <source>
        <dbReference type="ARBA" id="ARBA00004496"/>
    </source>
</evidence>
<evidence type="ECO:0000256" key="8">
    <source>
        <dbReference type="ARBA" id="ARBA00022771"/>
    </source>
</evidence>
<gene>
    <name evidence="18" type="ORF">ACD_4C00156G0003</name>
</gene>
<evidence type="ECO:0000256" key="10">
    <source>
        <dbReference type="ARBA" id="ARBA00022840"/>
    </source>
</evidence>
<evidence type="ECO:0000256" key="7">
    <source>
        <dbReference type="ARBA" id="ARBA00022769"/>
    </source>
</evidence>
<reference evidence="18" key="1">
    <citation type="journal article" date="2012" name="Science">
        <title>Fermentation, hydrogen, and sulfur metabolism in multiple uncultivated bacterial phyla.</title>
        <authorList>
            <person name="Wrighton K.C."/>
            <person name="Thomas B.C."/>
            <person name="Sharon I."/>
            <person name="Miller C.S."/>
            <person name="Castelle C.J."/>
            <person name="VerBerkmoes N.C."/>
            <person name="Wilkins M.J."/>
            <person name="Hettich R.L."/>
            <person name="Lipton M.S."/>
            <person name="Williams K.H."/>
            <person name="Long P.E."/>
            <person name="Banfield J.F."/>
        </authorList>
    </citation>
    <scope>NUCLEOTIDE SEQUENCE [LARGE SCALE GENOMIC DNA]</scope>
</reference>
<feature type="domain" description="UvrA DNA-binding" evidence="17">
    <location>
        <begin position="123"/>
        <end position="216"/>
    </location>
</feature>
<dbReference type="InterPro" id="IPR041552">
    <property type="entry name" value="UvrA_DNA-bd"/>
</dbReference>
<dbReference type="GO" id="GO:0006289">
    <property type="term" value="P:nucleotide-excision repair"/>
    <property type="evidence" value="ECO:0007669"/>
    <property type="project" value="InterPro"/>
</dbReference>
<organism evidence="18">
    <name type="scientific">uncultured bacterium</name>
    <name type="common">gcode 4</name>
    <dbReference type="NCBI Taxonomy" id="1234023"/>
    <lineage>
        <taxon>Bacteria</taxon>
        <taxon>environmental samples</taxon>
    </lineage>
</organism>
<keyword evidence="8" id="KW-0863">Zinc-finger</keyword>
<keyword evidence="12" id="KW-0238">DNA-binding</keyword>
<keyword evidence="2" id="KW-0963">Cytoplasm</keyword>
<dbReference type="GO" id="GO:0005524">
    <property type="term" value="F:ATP binding"/>
    <property type="evidence" value="ECO:0007669"/>
    <property type="project" value="UniProtKB-KW"/>
</dbReference>
<keyword evidence="3" id="KW-0479">Metal-binding</keyword>
<evidence type="ECO:0000256" key="15">
    <source>
        <dbReference type="ARBA" id="ARBA00039316"/>
    </source>
</evidence>
<keyword evidence="13" id="KW-0234">DNA repair</keyword>
<evidence type="ECO:0000256" key="6">
    <source>
        <dbReference type="ARBA" id="ARBA00022763"/>
    </source>
</evidence>
<dbReference type="InterPro" id="IPR013815">
    <property type="entry name" value="ATP_grasp_subdomain_1"/>
</dbReference>
<dbReference type="Gene3D" id="3.40.50.300">
    <property type="entry name" value="P-loop containing nucleotide triphosphate hydrolases"/>
    <property type="match status" value="2"/>
</dbReference>
<dbReference type="InterPro" id="IPR004602">
    <property type="entry name" value="UvrA"/>
</dbReference>
<keyword evidence="5" id="KW-0547">Nucleotide-binding</keyword>
<dbReference type="Gene3D" id="3.30.1490.20">
    <property type="entry name" value="ATP-grasp fold, A domain"/>
    <property type="match status" value="1"/>
</dbReference>
<keyword evidence="9" id="KW-0862">Zinc</keyword>
<dbReference type="Gene3D" id="1.20.1580.10">
    <property type="entry name" value="ABC transporter ATPase like domain"/>
    <property type="match status" value="2"/>
</dbReference>
<comment type="similarity">
    <text evidence="14">Belongs to the ABC transporter superfamily. UvrA family.</text>
</comment>
<evidence type="ECO:0000256" key="4">
    <source>
        <dbReference type="ARBA" id="ARBA00022737"/>
    </source>
</evidence>
<dbReference type="InterPro" id="IPR027417">
    <property type="entry name" value="P-loop_NTPase"/>
</dbReference>
<dbReference type="GO" id="GO:0008270">
    <property type="term" value="F:zinc ion binding"/>
    <property type="evidence" value="ECO:0007669"/>
    <property type="project" value="UniProtKB-KW"/>
</dbReference>
<keyword evidence="11" id="KW-0267">Excision nuclease</keyword>
<evidence type="ECO:0000313" key="18">
    <source>
        <dbReference type="EMBL" id="EKE26766.1"/>
    </source>
</evidence>
<evidence type="ECO:0000256" key="2">
    <source>
        <dbReference type="ARBA" id="ARBA00022490"/>
    </source>
</evidence>
<evidence type="ECO:0000256" key="13">
    <source>
        <dbReference type="ARBA" id="ARBA00023204"/>
    </source>
</evidence>
<dbReference type="SUPFAM" id="SSF52540">
    <property type="entry name" value="P-loop containing nucleoside triphosphate hydrolases"/>
    <property type="match status" value="2"/>
</dbReference>
<comment type="caution">
    <text evidence="18">The sequence shown here is derived from an EMBL/GenBank/DDBJ whole genome shotgun (WGS) entry which is preliminary data.</text>
</comment>
<keyword evidence="7" id="KW-0228">DNA excision</keyword>
<sequence>MIDWKVFSIWDEIDIKLKDDSKTYIVIDRLVAEDIKNNENIKKRIKDSLEIAYKNGWNILEIFNMWNGSKKEKTKVFSRESFCPKCHYSLQELTISNFSFNSHYWACPTCHGLWMQVAFLEESIINQKLSINEWAILPWSQHKYYTMILDVVCKKYKIDCNKPYYKLSKEDRDIILHWVPVIFEIPFSFEFWEEKVFKTKYEWIIPNLQRKYKESHAWDEMSLKRISQYITEIECVECGWFRLKKDYLNIFIENKHIWEISNFNIRKSIEFFDKLKLNESEKKISKNILKNITERLDFLAWVGLDYITISRRANTLSGWESQRIRLATQIGTRLEWIIYVLDEPSIWLHPRDNHMLIKNLKKLSEIWNTVIVVEHDEDIMRESDYIIDIWPWAWIHWWEVVFKWTFDQILKDWKSDTGAYLSNRKIVQAEKKERKPSWFIEIIWASENNLKNVDVKIPLWLFNVVTWVSWSWKSSLILDILSNHLLNSFLRSKHTVWKVKEIKWAQNLDKVIIMDQSPIWKTPHSNVATYTWVFTYIREVFAQSQEALKRWFWPWRFSFNTKWWRCEICEWSWVKKIEMHFLPDVYVECENCHGTRYNSETLEIRYKWKTISEVLNMDVEEACDFFAAHPRIARVLNVLNSVWLGYIKIWQSAPTLSWGESQRIKLASELSKRSTSKTIYILDEPTTWLHFSDIQKLLNILEWLVDKGNTVLVIEHNLDLIANADYIVDIWPEWWDKGWELMFSWRLKDIIKVEKSYTGQALKNYFKNKGIK</sequence>
<dbReference type="GO" id="GO:0016887">
    <property type="term" value="F:ATP hydrolysis activity"/>
    <property type="evidence" value="ECO:0007669"/>
    <property type="project" value="InterPro"/>
</dbReference>
<keyword evidence="6" id="KW-0227">DNA damage</keyword>
<dbReference type="GO" id="GO:0003677">
    <property type="term" value="F:DNA binding"/>
    <property type="evidence" value="ECO:0007669"/>
    <property type="project" value="UniProtKB-KW"/>
</dbReference>
<dbReference type="NCBIfam" id="TIGR00630">
    <property type="entry name" value="uvra"/>
    <property type="match status" value="1"/>
</dbReference>
<evidence type="ECO:0000256" key="14">
    <source>
        <dbReference type="ARBA" id="ARBA00038000"/>
    </source>
</evidence>
<evidence type="ECO:0000256" key="9">
    <source>
        <dbReference type="ARBA" id="ARBA00022833"/>
    </source>
</evidence>
<proteinExistence type="inferred from homology"/>
<comment type="subcellular location">
    <subcellularLocation>
        <location evidence="1">Cytoplasm</location>
    </subcellularLocation>
</comment>
<keyword evidence="4" id="KW-0677">Repeat</keyword>
<dbReference type="GO" id="GO:0005737">
    <property type="term" value="C:cytoplasm"/>
    <property type="evidence" value="ECO:0007669"/>
    <property type="project" value="UniProtKB-SubCell"/>
</dbReference>
<accession>K2F6P6</accession>
<dbReference type="PANTHER" id="PTHR43152">
    <property type="entry name" value="UVRABC SYSTEM PROTEIN A"/>
    <property type="match status" value="1"/>
</dbReference>
<protein>
    <recommendedName>
        <fullName evidence="15">UvrABC system protein A</fullName>
    </recommendedName>
    <alternativeName>
        <fullName evidence="16">Excinuclease ABC subunit A</fullName>
    </alternativeName>
</protein>
<dbReference type="PANTHER" id="PTHR43152:SF3">
    <property type="entry name" value="UVRABC SYSTEM PROTEIN A"/>
    <property type="match status" value="1"/>
</dbReference>
<dbReference type="EMBL" id="AMFJ01000672">
    <property type="protein sequence ID" value="EKE26766.1"/>
    <property type="molecule type" value="Genomic_DNA"/>
</dbReference>
<evidence type="ECO:0000256" key="3">
    <source>
        <dbReference type="ARBA" id="ARBA00022723"/>
    </source>
</evidence>
<evidence type="ECO:0000256" key="16">
    <source>
        <dbReference type="ARBA" id="ARBA00042156"/>
    </source>
</evidence>
<dbReference type="GO" id="GO:0009380">
    <property type="term" value="C:excinuclease repair complex"/>
    <property type="evidence" value="ECO:0007669"/>
    <property type="project" value="InterPro"/>
</dbReference>
<keyword evidence="10" id="KW-0067">ATP-binding</keyword>
<evidence type="ECO:0000259" key="17">
    <source>
        <dbReference type="Pfam" id="PF17755"/>
    </source>
</evidence>
<dbReference type="GO" id="GO:0004518">
    <property type="term" value="F:nuclease activity"/>
    <property type="evidence" value="ECO:0007669"/>
    <property type="project" value="UniProtKB-KW"/>
</dbReference>
<dbReference type="Pfam" id="PF17755">
    <property type="entry name" value="UvrA_DNA-bind"/>
    <property type="match status" value="1"/>
</dbReference>
<name>K2F6P6_9BACT</name>